<dbReference type="PANTHER" id="PTHR43845:SF1">
    <property type="entry name" value="BLR5969 PROTEIN"/>
    <property type="match status" value="1"/>
</dbReference>
<dbReference type="OrthoDB" id="580775at2"/>
<dbReference type="PANTHER" id="PTHR43845">
    <property type="entry name" value="BLR5969 PROTEIN"/>
    <property type="match status" value="1"/>
</dbReference>
<dbReference type="Gene3D" id="3.30.300.30">
    <property type="match status" value="1"/>
</dbReference>
<dbReference type="RefSeq" id="WP_013598664.1">
    <property type="nucleotide sequence ID" value="NC_015144.1"/>
</dbReference>
<dbReference type="EMBL" id="CP002455">
    <property type="protein sequence ID" value="ADX68275.1"/>
    <property type="molecule type" value="Genomic_DNA"/>
</dbReference>
<keyword evidence="2" id="KW-0436">Ligase</keyword>
<evidence type="ECO:0000313" key="3">
    <source>
        <dbReference type="Proteomes" id="UP000008641"/>
    </source>
</evidence>
<dbReference type="HOGENOM" id="CLU_035301_1_2_10"/>
<evidence type="ECO:0000313" key="2">
    <source>
        <dbReference type="EMBL" id="ADX68275.1"/>
    </source>
</evidence>
<accession>F0NZ58</accession>
<evidence type="ECO:0000259" key="1">
    <source>
        <dbReference type="Pfam" id="PF00501"/>
    </source>
</evidence>
<dbReference type="InterPro" id="IPR045851">
    <property type="entry name" value="AMP-bd_C_sf"/>
</dbReference>
<dbReference type="Pfam" id="PF00501">
    <property type="entry name" value="AMP-binding"/>
    <property type="match status" value="1"/>
</dbReference>
<keyword evidence="3" id="KW-1185">Reference proteome</keyword>
<name>F0NZ58_WEEVC</name>
<reference evidence="2 3" key="1">
    <citation type="journal article" date="2011" name="Stand. Genomic Sci.">
        <title>Complete genome sequence of Weeksella virosa type strain (9751).</title>
        <authorList>
            <person name="Lang E."/>
            <person name="Teshima H."/>
            <person name="Lucas S."/>
            <person name="Lapidus A."/>
            <person name="Hammon N."/>
            <person name="Deshpande S."/>
            <person name="Nolan M."/>
            <person name="Cheng J.F."/>
            <person name="Pitluck S."/>
            <person name="Liolios K."/>
            <person name="Pagani I."/>
            <person name="Mikhailova N."/>
            <person name="Ivanova N."/>
            <person name="Mavromatis K."/>
            <person name="Pati A."/>
            <person name="Tapia R."/>
            <person name="Han C."/>
            <person name="Goodwin L."/>
            <person name="Chen A."/>
            <person name="Palaniappan K."/>
            <person name="Land M."/>
            <person name="Hauser L."/>
            <person name="Chang Y.J."/>
            <person name="Jeffries C.D."/>
            <person name="Brambilla E.M."/>
            <person name="Kopitz M."/>
            <person name="Rohde M."/>
            <person name="Goker M."/>
            <person name="Tindall B.J."/>
            <person name="Detter J.C."/>
            <person name="Woyke T."/>
            <person name="Bristow J."/>
            <person name="Eisen J.A."/>
            <person name="Markowitz V."/>
            <person name="Hugenholtz P."/>
            <person name="Klenk H.P."/>
            <person name="Kyrpides N.C."/>
        </authorList>
    </citation>
    <scope>NUCLEOTIDE SEQUENCE [LARGE SCALE GENOMIC DNA]</scope>
    <source>
        <strain evidence="3">ATCC 43766 / DSM 16922 / JCM 21250 / NBRC 16016 / NCTC 11634 / CL345/78</strain>
    </source>
</reference>
<dbReference type="eggNOG" id="COG1541">
    <property type="taxonomic scope" value="Bacteria"/>
</dbReference>
<dbReference type="SUPFAM" id="SSF56801">
    <property type="entry name" value="Acetyl-CoA synthetase-like"/>
    <property type="match status" value="1"/>
</dbReference>
<dbReference type="STRING" id="865938.Weevi_1575"/>
<protein>
    <submittedName>
        <fullName evidence="2">Phenylacetate--CoA ligase</fullName>
        <ecNumber evidence="2">6.2.1.30</ecNumber>
    </submittedName>
</protein>
<dbReference type="EC" id="6.2.1.30" evidence="2"/>
<dbReference type="KEGG" id="wvi:Weevi_1575"/>
<dbReference type="InterPro" id="IPR042099">
    <property type="entry name" value="ANL_N_sf"/>
</dbReference>
<dbReference type="Gene3D" id="3.40.50.12780">
    <property type="entry name" value="N-terminal domain of ligase-like"/>
    <property type="match status" value="1"/>
</dbReference>
<dbReference type="InterPro" id="IPR000873">
    <property type="entry name" value="AMP-dep_synth/lig_dom"/>
</dbReference>
<dbReference type="GO" id="GO:0047475">
    <property type="term" value="F:phenylacetate-CoA ligase activity"/>
    <property type="evidence" value="ECO:0007669"/>
    <property type="project" value="UniProtKB-EC"/>
</dbReference>
<feature type="domain" description="AMP-dependent synthetase/ligase" evidence="1">
    <location>
        <begin position="85"/>
        <end position="285"/>
    </location>
</feature>
<dbReference type="AlphaFoldDB" id="F0NZ58"/>
<sequence length="429" mass="48784">MIPLIETKSSEEILLYQEEKLREHLAYLAEKSPYYQRLFKQHSIDWTTLKSLKDLSKIPTTKKEDLYTNNDDFFCVPTQEIVDFATTSGTLGDPVTFGLTDEDLDRLAYNEMISFQCASIQKGDRVQLMTTMDRRFMAGLAYFLGLRKMGASVIRVGAGIPQLQWDSILLYKPKYLISVPSFLLKMIEFAEQNNIDYRNSSVKGVICIGEALRNADLSPSLLHKKITEKWPLDLYSTYASTEMATAFTECEEKQGGHHHPELIICEILDDNLQEVAEGELGELVVTPLGVKGLPLLRYQTGDLVRKHSAKCSCGRNTYRIGPVEGRKQQMIKYKGTTLYPPIMHDLLSSFDEIKLHLIVLSHTDVGTDNLVIQIVSENTTDEFLHQVKDTFRAKLRVAPDVVFVSADEILPVVHNPLKRKPTFFIDQRN</sequence>
<organism evidence="2 3">
    <name type="scientific">Weeksella virosa (strain ATCC 43766 / DSM 16922 / JCM 21250 / CCUG 30538 / CDC 9751 / IAM 14551 / NBRC 16016 / NCTC 11634 / CL345/78)</name>
    <dbReference type="NCBI Taxonomy" id="865938"/>
    <lineage>
        <taxon>Bacteria</taxon>
        <taxon>Pseudomonadati</taxon>
        <taxon>Bacteroidota</taxon>
        <taxon>Flavobacteriia</taxon>
        <taxon>Flavobacteriales</taxon>
        <taxon>Weeksellaceae</taxon>
        <taxon>Weeksella</taxon>
    </lineage>
</organism>
<proteinExistence type="predicted"/>
<reference evidence="3" key="2">
    <citation type="journal article" date="2011" name="Stand. Genomic Sci.">
        <title>Complete genome sequence of Weeksella virosa type strain (9751T).</title>
        <authorList>
            <person name="Lang E."/>
            <person name="Teshima H."/>
            <person name="Lucas S."/>
            <person name="Lapidus A."/>
            <person name="Hammon N."/>
            <person name="Deshpande S."/>
            <person name="Nolan M."/>
            <person name="Cheng J."/>
            <person name="Pitluck S."/>
            <person name="Liolios K."/>
            <person name="Pagani I."/>
            <person name="Mikhailova N."/>
            <person name="Ivanova N."/>
            <person name="Mavromatis K."/>
            <person name="Pati A."/>
            <person name="Tapia R."/>
            <person name="Han C."/>
            <person name="Goodwin L."/>
            <person name="Chen A."/>
            <person name="Palaniappan K."/>
            <person name="Land M."/>
            <person name="Hauser L."/>
            <person name="Chang Y."/>
            <person name="Jeffries C."/>
            <person name="Brambilla E."/>
            <person name="Kopitz M."/>
            <person name="Rohde M."/>
            <person name="Goker M."/>
            <person name="Tindall B."/>
            <person name="Detter J."/>
            <person name="Woyke T."/>
            <person name="Bristow J."/>
            <person name="Eisen J."/>
            <person name="Markowitz V."/>
            <person name="Hugenholtz P."/>
            <person name="Klenk H."/>
            <person name="Kyrpides N."/>
        </authorList>
    </citation>
    <scope>NUCLEOTIDE SEQUENCE [LARGE SCALE GENOMIC DNA]</scope>
    <source>
        <strain evidence="3">ATCC 43766 / DSM 16922 / JCM 21250 / NBRC 16016 / NCTC 11634 / CL345/78</strain>
    </source>
</reference>
<dbReference type="Proteomes" id="UP000008641">
    <property type="component" value="Chromosome"/>
</dbReference>
<gene>
    <name evidence="2" type="ordered locus">Weevi_1575</name>
</gene>